<reference evidence="1 2" key="1">
    <citation type="submission" date="2021-06" db="EMBL/GenBank/DDBJ databases">
        <title>Caerostris extrusa draft genome.</title>
        <authorList>
            <person name="Kono N."/>
            <person name="Arakawa K."/>
        </authorList>
    </citation>
    <scope>NUCLEOTIDE SEQUENCE [LARGE SCALE GENOMIC DNA]</scope>
</reference>
<name>A0AAV4XCN7_CAEEX</name>
<organism evidence="1 2">
    <name type="scientific">Caerostris extrusa</name>
    <name type="common">Bark spider</name>
    <name type="synonym">Caerostris bankana</name>
    <dbReference type="NCBI Taxonomy" id="172846"/>
    <lineage>
        <taxon>Eukaryota</taxon>
        <taxon>Metazoa</taxon>
        <taxon>Ecdysozoa</taxon>
        <taxon>Arthropoda</taxon>
        <taxon>Chelicerata</taxon>
        <taxon>Arachnida</taxon>
        <taxon>Araneae</taxon>
        <taxon>Araneomorphae</taxon>
        <taxon>Entelegynae</taxon>
        <taxon>Araneoidea</taxon>
        <taxon>Araneidae</taxon>
        <taxon>Caerostris</taxon>
    </lineage>
</organism>
<evidence type="ECO:0000313" key="2">
    <source>
        <dbReference type="Proteomes" id="UP001054945"/>
    </source>
</evidence>
<evidence type="ECO:0000313" key="1">
    <source>
        <dbReference type="EMBL" id="GIY92947.1"/>
    </source>
</evidence>
<dbReference type="AlphaFoldDB" id="A0AAV4XCN7"/>
<keyword evidence="2" id="KW-1185">Reference proteome</keyword>
<comment type="caution">
    <text evidence="1">The sequence shown here is derived from an EMBL/GenBank/DDBJ whole genome shotgun (WGS) entry which is preliminary data.</text>
</comment>
<proteinExistence type="predicted"/>
<dbReference type="Proteomes" id="UP001054945">
    <property type="component" value="Unassembled WGS sequence"/>
</dbReference>
<dbReference type="EMBL" id="BPLR01000210">
    <property type="protein sequence ID" value="GIY92947.1"/>
    <property type="molecule type" value="Genomic_DNA"/>
</dbReference>
<accession>A0AAV4XCN7</accession>
<sequence length="179" mass="20437">MWLMFLYKKTRRNYHHTLSQFLKAIPANDTTSRFEPKSFRPLTVATETRLDRFDFMAIMELHQLSTQSRLMHPYPHPPQKTAADLEFASAWMTAFPTMVFQRTLFFLFFPPLLICSNTDATDGLLIVCSAVANSSYATFCTRVLDCRRYGSSGCLLTLPDARGSTTACSLTAWVLVRFP</sequence>
<gene>
    <name evidence="1" type="ORF">CEXT_101071</name>
</gene>
<protein>
    <submittedName>
        <fullName evidence="1">Uncharacterized protein</fullName>
    </submittedName>
</protein>